<dbReference type="SUPFAM" id="SSF55874">
    <property type="entry name" value="ATPase domain of HSP90 chaperone/DNA topoisomerase II/histidine kinase"/>
    <property type="match status" value="1"/>
</dbReference>
<evidence type="ECO:0000313" key="9">
    <source>
        <dbReference type="EMBL" id="BAC88513.1"/>
    </source>
</evidence>
<dbReference type="PROSITE" id="PS50109">
    <property type="entry name" value="HIS_KIN"/>
    <property type="match status" value="1"/>
</dbReference>
<dbReference type="PATRIC" id="fig|251221.4.peg.580"/>
<dbReference type="SUPFAM" id="SSF47384">
    <property type="entry name" value="Homodimeric domain of signal transducing histidine kinase"/>
    <property type="match status" value="1"/>
</dbReference>
<dbReference type="InParanoid" id="Q7NN42"/>
<dbReference type="GO" id="GO:0000155">
    <property type="term" value="F:phosphorelay sensor kinase activity"/>
    <property type="evidence" value="ECO:0000318"/>
    <property type="project" value="GO_Central"/>
</dbReference>
<protein>
    <recommendedName>
        <fullName evidence="2">histidine kinase</fullName>
        <ecNumber evidence="2">2.7.13.3</ecNumber>
    </recommendedName>
</protein>
<dbReference type="CDD" id="cd00075">
    <property type="entry name" value="HATPase"/>
    <property type="match status" value="1"/>
</dbReference>
<organism evidence="9 10">
    <name type="scientific">Gloeobacter violaceus (strain ATCC 29082 / PCC 7421)</name>
    <dbReference type="NCBI Taxonomy" id="251221"/>
    <lineage>
        <taxon>Bacteria</taxon>
        <taxon>Bacillati</taxon>
        <taxon>Cyanobacteriota</taxon>
        <taxon>Cyanophyceae</taxon>
        <taxon>Gloeobacterales</taxon>
        <taxon>Gloeobacteraceae</taxon>
        <taxon>Gloeobacter</taxon>
    </lineage>
</organism>
<dbReference type="EC" id="2.7.13.3" evidence="2"/>
<keyword evidence="7" id="KW-0812">Transmembrane</keyword>
<dbReference type="OrthoDB" id="418136at2"/>
<dbReference type="EMBL" id="BA000045">
    <property type="protein sequence ID" value="BAC88513.1"/>
    <property type="molecule type" value="Genomic_DNA"/>
</dbReference>
<evidence type="ECO:0000256" key="2">
    <source>
        <dbReference type="ARBA" id="ARBA00012438"/>
    </source>
</evidence>
<evidence type="ECO:0000256" key="7">
    <source>
        <dbReference type="SAM" id="Phobius"/>
    </source>
</evidence>
<dbReference type="STRING" id="251221.gene:10758045"/>
<keyword evidence="7" id="KW-1133">Transmembrane helix</keyword>
<dbReference type="InterPro" id="IPR005467">
    <property type="entry name" value="His_kinase_dom"/>
</dbReference>
<keyword evidence="6" id="KW-0902">Two-component regulatory system</keyword>
<proteinExistence type="predicted"/>
<reference evidence="9 10" key="2">
    <citation type="journal article" date="2003" name="DNA Res.">
        <title>Complete genome structure of Gloeobacter violaceus PCC 7421, a cyanobacterium that lacks thylakoids (supplement).</title>
        <authorList>
            <person name="Nakamura Y."/>
            <person name="Kaneko T."/>
            <person name="Sato S."/>
            <person name="Mimuro M."/>
            <person name="Miyashita H."/>
            <person name="Tsuchiya T."/>
            <person name="Sasamoto S."/>
            <person name="Watanabe A."/>
            <person name="Kawashima K."/>
            <person name="Kishida Y."/>
            <person name="Kiyokawa C."/>
            <person name="Kohara M."/>
            <person name="Matsumoto M."/>
            <person name="Matsuno A."/>
            <person name="Nakazaki N."/>
            <person name="Shimpo S."/>
            <person name="Takeuchi C."/>
            <person name="Yamada M."/>
            <person name="Tabata S."/>
        </authorList>
    </citation>
    <scope>NUCLEOTIDE SEQUENCE [LARGE SCALE GENOMIC DNA]</scope>
    <source>
        <strain evidence="10">ATCC 29082 / PCC 7421</strain>
    </source>
</reference>
<keyword evidence="10" id="KW-1185">Reference proteome</keyword>
<feature type="transmembrane region" description="Helical" evidence="7">
    <location>
        <begin position="41"/>
        <end position="58"/>
    </location>
</feature>
<keyword evidence="5 9" id="KW-0418">Kinase</keyword>
<dbReference type="EnsemblBacteria" id="BAC88513">
    <property type="protein sequence ID" value="BAC88513"/>
    <property type="gene ID" value="BAC88513"/>
</dbReference>
<dbReference type="SMART" id="SM00387">
    <property type="entry name" value="HATPase_c"/>
    <property type="match status" value="1"/>
</dbReference>
<keyword evidence="7" id="KW-0472">Membrane</keyword>
<dbReference type="Pfam" id="PF02518">
    <property type="entry name" value="HATPase_c"/>
    <property type="match status" value="1"/>
</dbReference>
<keyword evidence="3" id="KW-0597">Phosphoprotein</keyword>
<dbReference type="InterPro" id="IPR036097">
    <property type="entry name" value="HisK_dim/P_sf"/>
</dbReference>
<feature type="transmembrane region" description="Helical" evidence="7">
    <location>
        <begin position="14"/>
        <end position="35"/>
    </location>
</feature>
<gene>
    <name evidence="9" type="ordered locus">gll0572</name>
</gene>
<evidence type="ECO:0000256" key="3">
    <source>
        <dbReference type="ARBA" id="ARBA00022553"/>
    </source>
</evidence>
<evidence type="ECO:0000256" key="5">
    <source>
        <dbReference type="ARBA" id="ARBA00022777"/>
    </source>
</evidence>
<dbReference type="HOGENOM" id="CLU_739281_0_0_3"/>
<dbReference type="InterPro" id="IPR036890">
    <property type="entry name" value="HATPase_C_sf"/>
</dbReference>
<evidence type="ECO:0000256" key="6">
    <source>
        <dbReference type="ARBA" id="ARBA00023012"/>
    </source>
</evidence>
<evidence type="ECO:0000313" key="10">
    <source>
        <dbReference type="Proteomes" id="UP000000557"/>
    </source>
</evidence>
<dbReference type="PRINTS" id="PR00344">
    <property type="entry name" value="BCTRLSENSOR"/>
</dbReference>
<evidence type="ECO:0000256" key="1">
    <source>
        <dbReference type="ARBA" id="ARBA00000085"/>
    </source>
</evidence>
<dbReference type="FunFam" id="1.10.287.130:FF:000039">
    <property type="entry name" value="Sensor-like histidine kinase YfhK"/>
    <property type="match status" value="1"/>
</dbReference>
<dbReference type="PhylomeDB" id="Q7NN42"/>
<keyword evidence="4" id="KW-0808">Transferase</keyword>
<dbReference type="Gene3D" id="1.10.287.130">
    <property type="match status" value="1"/>
</dbReference>
<reference evidence="9 10" key="1">
    <citation type="journal article" date="2003" name="DNA Res.">
        <title>Complete genome structure of Gloeobacter violaceus PCC 7421, a cyanobacterium that lacks thylakoids.</title>
        <authorList>
            <person name="Nakamura Y."/>
            <person name="Kaneko T."/>
            <person name="Sato S."/>
            <person name="Mimuro M."/>
            <person name="Miyashita H."/>
            <person name="Tsuchiya T."/>
            <person name="Sasamoto S."/>
            <person name="Watanabe A."/>
            <person name="Kawashima K."/>
            <person name="Kishida Y."/>
            <person name="Kiyokawa C."/>
            <person name="Kohara M."/>
            <person name="Matsumoto M."/>
            <person name="Matsuno A."/>
            <person name="Nakazaki N."/>
            <person name="Shimpo S."/>
            <person name="Takeuchi C."/>
            <person name="Yamada M."/>
            <person name="Tabata S."/>
        </authorList>
    </citation>
    <scope>NUCLEOTIDE SEQUENCE [LARGE SCALE GENOMIC DNA]</scope>
    <source>
        <strain evidence="10">ATCC 29082 / PCC 7421</strain>
    </source>
</reference>
<feature type="domain" description="Histidine kinase" evidence="8">
    <location>
        <begin position="141"/>
        <end position="357"/>
    </location>
</feature>
<dbReference type="PANTHER" id="PTHR43547:SF2">
    <property type="entry name" value="HYBRID SIGNAL TRANSDUCTION HISTIDINE KINASE C"/>
    <property type="match status" value="1"/>
</dbReference>
<evidence type="ECO:0000259" key="8">
    <source>
        <dbReference type="PROSITE" id="PS50109"/>
    </source>
</evidence>
<dbReference type="AlphaFoldDB" id="Q7NN42"/>
<dbReference type="InterPro" id="IPR003661">
    <property type="entry name" value="HisK_dim/P_dom"/>
</dbReference>
<name>Q7NN42_GLOVI</name>
<comment type="catalytic activity">
    <reaction evidence="1">
        <text>ATP + protein L-histidine = ADP + protein N-phospho-L-histidine.</text>
        <dbReference type="EC" id="2.7.13.3"/>
    </reaction>
</comment>
<dbReference type="FunFam" id="3.30.565.10:FF:000006">
    <property type="entry name" value="Sensor histidine kinase WalK"/>
    <property type="match status" value="1"/>
</dbReference>
<dbReference type="CDD" id="cd00082">
    <property type="entry name" value="HisKA"/>
    <property type="match status" value="1"/>
</dbReference>
<accession>Q7NN42</accession>
<dbReference type="InterPro" id="IPR003594">
    <property type="entry name" value="HATPase_dom"/>
</dbReference>
<dbReference type="Pfam" id="PF00512">
    <property type="entry name" value="HisKA"/>
    <property type="match status" value="1"/>
</dbReference>
<dbReference type="SMART" id="SM00388">
    <property type="entry name" value="HisKA"/>
    <property type="match status" value="1"/>
</dbReference>
<sequence>MPARDRYQMLRRSFSFRPIGAYIALMFAVILVLEFSTPPEYIFGYLYVGPILLANWFLDRRSTVFVTSLGVVLTLANLLFPRDALASSVAVVDRSITVAALLTVAYLGTQYRRIQEESARQKAALQAREELSRAQSDFVATLTHDLKTPLLGAQQTLQFFGRGQFGEVSPQQLGVIEMLQKSNHKLLALVDTLLAIYRNSLSGLPLAKQPSDLDELCAEQIVVLQDLAVSRQIELVYEGSEGAHLPVDALQLGRVVANLVGNAINHTPRGGRVTVRLLRAPDEWRLLVEDTGTGIPPTDIRRVFERFYQAENTRHVPGTGLGLYLSRQIVEAHGGRIWAANRPGGGCLFGVSLPDSVPPGAAALARSAAR</sequence>
<dbReference type="KEGG" id="gvi:gll0572"/>
<dbReference type="InterPro" id="IPR004358">
    <property type="entry name" value="Sig_transdc_His_kin-like_C"/>
</dbReference>
<feature type="transmembrane region" description="Helical" evidence="7">
    <location>
        <begin position="63"/>
        <end position="80"/>
    </location>
</feature>
<dbReference type="Proteomes" id="UP000000557">
    <property type="component" value="Chromosome"/>
</dbReference>
<evidence type="ECO:0000256" key="4">
    <source>
        <dbReference type="ARBA" id="ARBA00022679"/>
    </source>
</evidence>
<dbReference type="PANTHER" id="PTHR43547">
    <property type="entry name" value="TWO-COMPONENT HISTIDINE KINASE"/>
    <property type="match status" value="1"/>
</dbReference>
<dbReference type="eggNOG" id="COG2205">
    <property type="taxonomic scope" value="Bacteria"/>
</dbReference>
<dbReference type="Gene3D" id="3.30.565.10">
    <property type="entry name" value="Histidine kinase-like ATPase, C-terminal domain"/>
    <property type="match status" value="1"/>
</dbReference>